<organism evidence="10 11">
    <name type="scientific">Pedobacter nyackensis</name>
    <dbReference type="NCBI Taxonomy" id="475255"/>
    <lineage>
        <taxon>Bacteria</taxon>
        <taxon>Pseudomonadati</taxon>
        <taxon>Bacteroidota</taxon>
        <taxon>Sphingobacteriia</taxon>
        <taxon>Sphingobacteriales</taxon>
        <taxon>Sphingobacteriaceae</taxon>
        <taxon>Pedobacter</taxon>
    </lineage>
</organism>
<dbReference type="GO" id="GO:0009279">
    <property type="term" value="C:cell outer membrane"/>
    <property type="evidence" value="ECO:0007669"/>
    <property type="project" value="UniProtKB-SubCell"/>
</dbReference>
<dbReference type="InterPro" id="IPR008969">
    <property type="entry name" value="CarboxyPept-like_regulatory"/>
</dbReference>
<dbReference type="Pfam" id="PF13715">
    <property type="entry name" value="CarbopepD_reg_2"/>
    <property type="match status" value="1"/>
</dbReference>
<dbReference type="Gene3D" id="2.40.170.20">
    <property type="entry name" value="TonB-dependent receptor, beta-barrel domain"/>
    <property type="match status" value="1"/>
</dbReference>
<evidence type="ECO:0000256" key="4">
    <source>
        <dbReference type="ARBA" id="ARBA00022692"/>
    </source>
</evidence>
<evidence type="ECO:0000256" key="2">
    <source>
        <dbReference type="ARBA" id="ARBA00022448"/>
    </source>
</evidence>
<accession>A0A1W2BEA1</accession>
<evidence type="ECO:0000256" key="6">
    <source>
        <dbReference type="ARBA" id="ARBA00023237"/>
    </source>
</evidence>
<feature type="transmembrane region" description="Helical" evidence="8">
    <location>
        <begin position="25"/>
        <end position="47"/>
    </location>
</feature>
<keyword evidence="4 7" id="KW-0812">Transmembrane</keyword>
<keyword evidence="3 7" id="KW-1134">Transmembrane beta strand</keyword>
<dbReference type="STRING" id="475255.SAMN04488101_102343"/>
<dbReference type="Proteomes" id="UP000192678">
    <property type="component" value="Unassembled WGS sequence"/>
</dbReference>
<dbReference type="NCBIfam" id="TIGR04057">
    <property type="entry name" value="SusC_RagA_signa"/>
    <property type="match status" value="1"/>
</dbReference>
<evidence type="ECO:0000256" key="5">
    <source>
        <dbReference type="ARBA" id="ARBA00023136"/>
    </source>
</evidence>
<keyword evidence="6 7" id="KW-0998">Cell outer membrane</keyword>
<dbReference type="InterPro" id="IPR023996">
    <property type="entry name" value="TonB-dep_OMP_SusC/RagA"/>
</dbReference>
<dbReference type="NCBIfam" id="TIGR04056">
    <property type="entry name" value="OMP_RagA_SusC"/>
    <property type="match status" value="1"/>
</dbReference>
<dbReference type="InterPro" id="IPR039426">
    <property type="entry name" value="TonB-dep_rcpt-like"/>
</dbReference>
<evidence type="ECO:0000313" key="10">
    <source>
        <dbReference type="EMBL" id="SMC70698.1"/>
    </source>
</evidence>
<name>A0A1W2BEA1_9SPHI</name>
<dbReference type="EMBL" id="FWYB01000002">
    <property type="protein sequence ID" value="SMC70698.1"/>
    <property type="molecule type" value="Genomic_DNA"/>
</dbReference>
<evidence type="ECO:0000256" key="3">
    <source>
        <dbReference type="ARBA" id="ARBA00022452"/>
    </source>
</evidence>
<dbReference type="AlphaFoldDB" id="A0A1W2BEA1"/>
<dbReference type="Gene3D" id="2.60.40.1120">
    <property type="entry name" value="Carboxypeptidase-like, regulatory domain"/>
    <property type="match status" value="1"/>
</dbReference>
<evidence type="ECO:0000256" key="7">
    <source>
        <dbReference type="PROSITE-ProRule" id="PRU01360"/>
    </source>
</evidence>
<dbReference type="InterPro" id="IPR037066">
    <property type="entry name" value="Plug_dom_sf"/>
</dbReference>
<dbReference type="InterPro" id="IPR036942">
    <property type="entry name" value="Beta-barrel_TonB_sf"/>
</dbReference>
<comment type="subcellular location">
    <subcellularLocation>
        <location evidence="1 7">Cell outer membrane</location>
        <topology evidence="1 7">Multi-pass membrane protein</topology>
    </subcellularLocation>
</comment>
<keyword evidence="5 7" id="KW-0472">Membrane</keyword>
<feature type="domain" description="TonB-dependent receptor plug" evidence="9">
    <location>
        <begin position="232"/>
        <end position="331"/>
    </location>
</feature>
<comment type="similarity">
    <text evidence="7">Belongs to the TonB-dependent receptor family.</text>
</comment>
<reference evidence="10 11" key="1">
    <citation type="submission" date="2017-04" db="EMBL/GenBank/DDBJ databases">
        <authorList>
            <person name="Afonso C.L."/>
            <person name="Miller P.J."/>
            <person name="Scott M.A."/>
            <person name="Spackman E."/>
            <person name="Goraichik I."/>
            <person name="Dimitrov K.M."/>
            <person name="Suarez D.L."/>
            <person name="Swayne D.E."/>
        </authorList>
    </citation>
    <scope>NUCLEOTIDE SEQUENCE [LARGE SCALE GENOMIC DNA]</scope>
    <source>
        <strain evidence="10 11">DSM 19625</strain>
    </source>
</reference>
<evidence type="ECO:0000256" key="1">
    <source>
        <dbReference type="ARBA" id="ARBA00004571"/>
    </source>
</evidence>
<dbReference type="Gene3D" id="2.170.130.10">
    <property type="entry name" value="TonB-dependent receptor, plug domain"/>
    <property type="match status" value="1"/>
</dbReference>
<dbReference type="Pfam" id="PF07715">
    <property type="entry name" value="Plug"/>
    <property type="match status" value="1"/>
</dbReference>
<evidence type="ECO:0000313" key="11">
    <source>
        <dbReference type="Proteomes" id="UP000192678"/>
    </source>
</evidence>
<sequence>MNLNTLITSSCLSEGSNHTRKKTLLIMKLIIIIMTFFLAQASAGSYAQNISLSRANVSLKSVLKEIKLQSGFDIVYADYLLKNSHPVTIKLNNANLKTAISESLKGQKLTYEILEKTVVIRKEEPSFRDRISSLFTAIDVRGRVVDEKNEPLVGAVVKVKGTNTATATNSKGDFEFKGIDEQAVLVVSFIGYTLKEVPANQVSPLTIRLEVNQNELEEVSVMVSTGYQQIPKERATGSYGVVTQKNLVGKLQTNIIDRLEGQVAGLTAYKGAVQIRGKSTISGTIAPLYVVDGVPYEGSIDAINPSDVVGVTILKDATAASIYGARSANGVIVITTKMGVAGPLRISYNGSLKLTPLPDASYNNLLSSSEFIDFQQTLFKLSAPALQPGTYVNEVRQLFYDRAANKIDEAELNRQLDIYRNRDRKDQLVDELLRRRAIDQQHNLSLSGGTAKHRYALSVNYLQAMPYEQAQTNDRKGYNFKNSFDITSWLRLDAGILGSFTGEAYNNGFSGMSVYTGAGKASYLLFKDENGNPLPWYQAKSQSELNRLTGLGLLDESYFPLQELNNQRFESNEKYQNFNVGANFKLIKGLTLDLKYQKELRNNFQKQFYSKDSWFVKTMVNNATQIKSGVITQNIPTGGQIKEIRGDGDSHTLRAQLNYNKIINDQHEIVVIAGAEQRKVRSSSTATYRVGYDDNSLSFKAIDEKSIANLTGTQALFGSFNYSNMGAGFFSTENRYVSFYGNASYTYNRRFTASASIRMDQSNLFGTDPKYQYRPLWSAGGSYLISEHDLDWLDRLSLRATYGINGNIAKLSGPFLTVIESGINDYINEPSSQVRFPPNSGLRWEKTRVTNLGVDFNLFKSALSGSIEVYNKSTSDLLKSKISDPTYGWTDLTVNYGDMYNRGLEVSLNSQNIVRPDFSWRTSMNFSYNKNKLTRIENTNGAAVFYIQADQIREGKPLNSLYSVRWAGLDNTGAPQGYDRNGNIVKSFANLTMEDLQYAGTTVPPYAASLSNNFKYKNFDLSFMFLYYGGHVMRSMFGNYIVGTGISANVDRLTANFWQKPGDENDASKAPAFRQGVNANLGNLWSAADKHVQKGDYIKLRDISIGYELPTKAVHKYGLDNVRISCQIQNAWRWAANNQGLDPEVWNGSSLTPSRGNLQPTTYTLGLSLNF</sequence>
<proteinExistence type="inferred from homology"/>
<dbReference type="SUPFAM" id="SSF56935">
    <property type="entry name" value="Porins"/>
    <property type="match status" value="1"/>
</dbReference>
<protein>
    <submittedName>
        <fullName evidence="10">TonB-linked outer membrane protein, SusC/RagA family</fullName>
    </submittedName>
</protein>
<evidence type="ECO:0000259" key="9">
    <source>
        <dbReference type="Pfam" id="PF07715"/>
    </source>
</evidence>
<gene>
    <name evidence="10" type="ORF">SAMN04488101_102343</name>
</gene>
<dbReference type="InterPro" id="IPR012910">
    <property type="entry name" value="Plug_dom"/>
</dbReference>
<keyword evidence="8" id="KW-1133">Transmembrane helix</keyword>
<keyword evidence="2 7" id="KW-0813">Transport</keyword>
<keyword evidence="11" id="KW-1185">Reference proteome</keyword>
<dbReference type="PROSITE" id="PS52016">
    <property type="entry name" value="TONB_DEPENDENT_REC_3"/>
    <property type="match status" value="1"/>
</dbReference>
<dbReference type="InterPro" id="IPR023997">
    <property type="entry name" value="TonB-dep_OMP_SusC/RagA_CS"/>
</dbReference>
<dbReference type="SUPFAM" id="SSF49464">
    <property type="entry name" value="Carboxypeptidase regulatory domain-like"/>
    <property type="match status" value="1"/>
</dbReference>
<evidence type="ECO:0000256" key="8">
    <source>
        <dbReference type="SAM" id="Phobius"/>
    </source>
</evidence>